<sequence>MTQATKGPLSGVVVVDLSRILAGPYCTLLMAEMGARVIKVEPPKGGDDARAYGPFVNGKSTYFASVNRGKESIALDLKAEGDRKTFEKLLEKADVIVENFRPGTMEKLGYGWDTLHKKYPKLIYASASGFGHTGPNSKDPAYDMVVQGMGGIMSITGNEGQPPARVGMSIGDVGAGLFTAVAVNAALVHRLKTGESTKVDIAMFDCQLALLENAIMRYTVEGEVPGPLGARHPTITPFQAFKTSDGAIIIAAGNDGLFVKTCEALGRPDMATDPGYKTNALRQKHHGKLEHEIESVLKGNTTAHWLAVIGKAGIPCGPINNIKQALEHPQVAARNMLIEAPDGSGGTLKLAGNPLKMSAFEDPKTRRPAPDLDSDRDAILSFLGG</sequence>
<keyword evidence="1 3" id="KW-0808">Transferase</keyword>
<dbReference type="InterPro" id="IPR050483">
    <property type="entry name" value="CoA-transferase_III_domain"/>
</dbReference>
<dbReference type="Gene3D" id="3.40.50.10540">
    <property type="entry name" value="Crotonobetainyl-coa:carnitine coa-transferase, domain 1"/>
    <property type="match status" value="1"/>
</dbReference>
<evidence type="ECO:0000256" key="2">
    <source>
        <dbReference type="SAM" id="MobiDB-lite"/>
    </source>
</evidence>
<dbReference type="GO" id="GO:0008410">
    <property type="term" value="F:CoA-transferase activity"/>
    <property type="evidence" value="ECO:0007669"/>
    <property type="project" value="TreeGrafter"/>
</dbReference>
<reference evidence="3 4" key="1">
    <citation type="submission" date="2019-07" db="EMBL/GenBank/DDBJ databases">
        <title>Whole genome shotgun sequence of Reyranella soli NBRC 108950.</title>
        <authorList>
            <person name="Hosoyama A."/>
            <person name="Uohara A."/>
            <person name="Ohji S."/>
            <person name="Ichikawa N."/>
        </authorList>
    </citation>
    <scope>NUCLEOTIDE SEQUENCE [LARGE SCALE GENOMIC DNA]</scope>
    <source>
        <strain evidence="3 4">NBRC 108950</strain>
    </source>
</reference>
<proteinExistence type="predicted"/>
<dbReference type="InterPro" id="IPR044855">
    <property type="entry name" value="CoA-Trfase_III_dom3_sf"/>
</dbReference>
<evidence type="ECO:0000313" key="4">
    <source>
        <dbReference type="Proteomes" id="UP000321058"/>
    </source>
</evidence>
<accession>A0A512NAW0</accession>
<name>A0A512NAW0_9HYPH</name>
<dbReference type="AlphaFoldDB" id="A0A512NAW0"/>
<dbReference type="SUPFAM" id="SSF89796">
    <property type="entry name" value="CoA-transferase family III (CaiB/BaiF)"/>
    <property type="match status" value="1"/>
</dbReference>
<dbReference type="InterPro" id="IPR023606">
    <property type="entry name" value="CoA-Trfase_III_dom_1_sf"/>
</dbReference>
<dbReference type="PANTHER" id="PTHR48207:SF3">
    <property type="entry name" value="SUCCINATE--HYDROXYMETHYLGLUTARATE COA-TRANSFERASE"/>
    <property type="match status" value="1"/>
</dbReference>
<dbReference type="Pfam" id="PF02515">
    <property type="entry name" value="CoA_transf_3"/>
    <property type="match status" value="1"/>
</dbReference>
<dbReference type="Gene3D" id="3.30.1540.10">
    <property type="entry name" value="formyl-coa transferase, domain 3"/>
    <property type="match status" value="1"/>
</dbReference>
<dbReference type="InterPro" id="IPR003673">
    <property type="entry name" value="CoA-Trfase_fam_III"/>
</dbReference>
<dbReference type="PANTHER" id="PTHR48207">
    <property type="entry name" value="SUCCINATE--HYDROXYMETHYLGLUTARATE COA-TRANSFERASE"/>
    <property type="match status" value="1"/>
</dbReference>
<organism evidence="3 4">
    <name type="scientific">Reyranella soli</name>
    <dbReference type="NCBI Taxonomy" id="1230389"/>
    <lineage>
        <taxon>Bacteria</taxon>
        <taxon>Pseudomonadati</taxon>
        <taxon>Pseudomonadota</taxon>
        <taxon>Alphaproteobacteria</taxon>
        <taxon>Hyphomicrobiales</taxon>
        <taxon>Reyranellaceae</taxon>
        <taxon>Reyranella</taxon>
    </lineage>
</organism>
<evidence type="ECO:0000313" key="3">
    <source>
        <dbReference type="EMBL" id="GEP56079.1"/>
    </source>
</evidence>
<dbReference type="Proteomes" id="UP000321058">
    <property type="component" value="Unassembled WGS sequence"/>
</dbReference>
<evidence type="ECO:0000256" key="1">
    <source>
        <dbReference type="ARBA" id="ARBA00022679"/>
    </source>
</evidence>
<feature type="region of interest" description="Disordered" evidence="2">
    <location>
        <begin position="343"/>
        <end position="376"/>
    </location>
</feature>
<dbReference type="RefSeq" id="WP_147150155.1">
    <property type="nucleotide sequence ID" value="NZ_BKAJ01000054.1"/>
</dbReference>
<gene>
    <name evidence="3" type="ORF">RSO01_32450</name>
</gene>
<dbReference type="OrthoDB" id="9781472at2"/>
<protein>
    <submittedName>
        <fullName evidence="3">Formyl-CoA transferase</fullName>
    </submittedName>
</protein>
<feature type="compositionally biased region" description="Basic and acidic residues" evidence="2">
    <location>
        <begin position="359"/>
        <end position="376"/>
    </location>
</feature>
<comment type="caution">
    <text evidence="3">The sequence shown here is derived from an EMBL/GenBank/DDBJ whole genome shotgun (WGS) entry which is preliminary data.</text>
</comment>
<dbReference type="EMBL" id="BKAJ01000054">
    <property type="protein sequence ID" value="GEP56079.1"/>
    <property type="molecule type" value="Genomic_DNA"/>
</dbReference>
<keyword evidence="4" id="KW-1185">Reference proteome</keyword>